<dbReference type="OrthoDB" id="1415761at2"/>
<gene>
    <name evidence="2" type="ORF">FPZ43_12795</name>
</gene>
<protein>
    <submittedName>
        <fullName evidence="2">Uncharacterized protein</fullName>
    </submittedName>
</protein>
<evidence type="ECO:0000313" key="2">
    <source>
        <dbReference type="EMBL" id="TWR27357.1"/>
    </source>
</evidence>
<keyword evidence="3" id="KW-1185">Reference proteome</keyword>
<feature type="signal peptide" evidence="1">
    <location>
        <begin position="1"/>
        <end position="20"/>
    </location>
</feature>
<name>A0A563U7M9_9SPHI</name>
<dbReference type="RefSeq" id="WP_146382326.1">
    <property type="nucleotide sequence ID" value="NZ_VOEJ01000006.1"/>
</dbReference>
<proteinExistence type="predicted"/>
<feature type="chain" id="PRO_5021949867" evidence="1">
    <location>
        <begin position="21"/>
        <end position="222"/>
    </location>
</feature>
<evidence type="ECO:0000313" key="3">
    <source>
        <dbReference type="Proteomes" id="UP000320042"/>
    </source>
</evidence>
<dbReference type="Proteomes" id="UP000320042">
    <property type="component" value="Unassembled WGS sequence"/>
</dbReference>
<evidence type="ECO:0000256" key="1">
    <source>
        <dbReference type="SAM" id="SignalP"/>
    </source>
</evidence>
<organism evidence="2 3">
    <name type="scientific">Mucilaginibacter pallidiroseus</name>
    <dbReference type="NCBI Taxonomy" id="2599295"/>
    <lineage>
        <taxon>Bacteria</taxon>
        <taxon>Pseudomonadati</taxon>
        <taxon>Bacteroidota</taxon>
        <taxon>Sphingobacteriia</taxon>
        <taxon>Sphingobacteriales</taxon>
        <taxon>Sphingobacteriaceae</taxon>
        <taxon>Mucilaginibacter</taxon>
    </lineage>
</organism>
<dbReference type="AlphaFoldDB" id="A0A563U7M9"/>
<sequence length="222" mass="25430">MKFSFTFFFLLLLAIISKHAHSQSRVDAALLKLDSVSQDIPNVKSWIFVPATGKWDGDGGIPKFVRWAVFTHKGQKYHAFIYRKISGFYKYPHIKEGYTNTFYANFIIFKEKEFQDIINKLNNKSGKNINIKSYNNGSVFISAIDSFNEATGDVFLKALTDVMNKSIFSKRNEIFPLNSQTVDGVDVVRFGMPANPETEDYSIKTAYYEAPFSDFINTMIMK</sequence>
<keyword evidence="1" id="KW-0732">Signal</keyword>
<reference evidence="2 3" key="1">
    <citation type="submission" date="2019-07" db="EMBL/GenBank/DDBJ databases">
        <authorList>
            <person name="Kim J."/>
        </authorList>
    </citation>
    <scope>NUCLEOTIDE SEQUENCE [LARGE SCALE GENOMIC DNA]</scope>
    <source>
        <strain evidence="3">dk17</strain>
    </source>
</reference>
<accession>A0A563U7M9</accession>
<dbReference type="EMBL" id="VOEJ01000006">
    <property type="protein sequence ID" value="TWR27357.1"/>
    <property type="molecule type" value="Genomic_DNA"/>
</dbReference>
<comment type="caution">
    <text evidence="2">The sequence shown here is derived from an EMBL/GenBank/DDBJ whole genome shotgun (WGS) entry which is preliminary data.</text>
</comment>